<evidence type="ECO:0000313" key="4">
    <source>
        <dbReference type="EMBL" id="KAE8356374.1"/>
    </source>
</evidence>
<protein>
    <recommendedName>
        <fullName evidence="6">NAD(P)-binding protein</fullName>
    </recommendedName>
</protein>
<dbReference type="InterPro" id="IPR051911">
    <property type="entry name" value="SDR_oxidoreductase"/>
</dbReference>
<dbReference type="PANTHER" id="PTHR43976">
    <property type="entry name" value="SHORT CHAIN DEHYDROGENASE"/>
    <property type="match status" value="1"/>
</dbReference>
<accession>A0A5N6ZFB8</accession>
<dbReference type="SUPFAM" id="SSF51735">
    <property type="entry name" value="NAD(P)-binding Rossmann-fold domains"/>
    <property type="match status" value="1"/>
</dbReference>
<evidence type="ECO:0000256" key="2">
    <source>
        <dbReference type="ARBA" id="ARBA00023002"/>
    </source>
</evidence>
<evidence type="ECO:0000313" key="5">
    <source>
        <dbReference type="Proteomes" id="UP000327118"/>
    </source>
</evidence>
<evidence type="ECO:0000256" key="3">
    <source>
        <dbReference type="RuleBase" id="RU000363"/>
    </source>
</evidence>
<name>A0A5N6ZFB8_9EURO</name>
<sequence>MTRVWFITGCSRGLGLSIAEAALNAGDSVIATARKPEQLAHLTEKYGRESVFALALDVSNNDQVIQAVKAGHERFGQIDIVVNNAGYANTVAVEDMDIDDFRAQVDANLFGVIYVSKAVLPILRQQGSGHIFQVSSVGGRLGVPGLSAYQCSKWAVGGFSTVLAQEVAPLGIKVTVLEPGGMKTDWAGSSMQIPPVSKPYESTVGPMADMRRKNLGSEPSIPSKVADIIVKLSNEKEPPLRFLIGPDAVEHAAKAANVLAASDAKWRALSVSST</sequence>
<reference evidence="5" key="1">
    <citation type="submission" date="2019-04" db="EMBL/GenBank/DDBJ databases">
        <title>Friends and foes A comparative genomics studyof 23 Aspergillus species from section Flavi.</title>
        <authorList>
            <consortium name="DOE Joint Genome Institute"/>
            <person name="Kjaerbolling I."/>
            <person name="Vesth T."/>
            <person name="Frisvad J.C."/>
            <person name="Nybo J.L."/>
            <person name="Theobald S."/>
            <person name="Kildgaard S."/>
            <person name="Isbrandt T."/>
            <person name="Kuo A."/>
            <person name="Sato A."/>
            <person name="Lyhne E.K."/>
            <person name="Kogle M.E."/>
            <person name="Wiebenga A."/>
            <person name="Kun R.S."/>
            <person name="Lubbers R.J."/>
            <person name="Makela M.R."/>
            <person name="Barry K."/>
            <person name="Chovatia M."/>
            <person name="Clum A."/>
            <person name="Daum C."/>
            <person name="Haridas S."/>
            <person name="He G."/>
            <person name="LaButti K."/>
            <person name="Lipzen A."/>
            <person name="Mondo S."/>
            <person name="Riley R."/>
            <person name="Salamov A."/>
            <person name="Simmons B.A."/>
            <person name="Magnuson J.K."/>
            <person name="Henrissat B."/>
            <person name="Mortensen U.H."/>
            <person name="Larsen T.O."/>
            <person name="Devries R.P."/>
            <person name="Grigoriev I.V."/>
            <person name="Machida M."/>
            <person name="Baker S.E."/>
            <person name="Andersen M.R."/>
        </authorList>
    </citation>
    <scope>NUCLEOTIDE SEQUENCE [LARGE SCALE GENOMIC DNA]</scope>
    <source>
        <strain evidence="5">CBS 553.77</strain>
    </source>
</reference>
<dbReference type="Gene3D" id="3.40.50.720">
    <property type="entry name" value="NAD(P)-binding Rossmann-like Domain"/>
    <property type="match status" value="1"/>
</dbReference>
<evidence type="ECO:0008006" key="6">
    <source>
        <dbReference type="Google" id="ProtNLM"/>
    </source>
</evidence>
<keyword evidence="5" id="KW-1185">Reference proteome</keyword>
<dbReference type="PANTHER" id="PTHR43976:SF16">
    <property type="entry name" value="SHORT-CHAIN DEHYDROGENASE_REDUCTASE FAMILY PROTEIN"/>
    <property type="match status" value="1"/>
</dbReference>
<keyword evidence="2" id="KW-0560">Oxidoreductase</keyword>
<evidence type="ECO:0000256" key="1">
    <source>
        <dbReference type="ARBA" id="ARBA00006484"/>
    </source>
</evidence>
<proteinExistence type="inferred from homology"/>
<dbReference type="AlphaFoldDB" id="A0A5N6ZFB8"/>
<dbReference type="CDD" id="cd05374">
    <property type="entry name" value="17beta-HSD-like_SDR_c"/>
    <property type="match status" value="1"/>
</dbReference>
<dbReference type="EMBL" id="ML739039">
    <property type="protein sequence ID" value="KAE8356374.1"/>
    <property type="molecule type" value="Genomic_DNA"/>
</dbReference>
<organism evidence="4 5">
    <name type="scientific">Aspergillus coremiiformis</name>
    <dbReference type="NCBI Taxonomy" id="138285"/>
    <lineage>
        <taxon>Eukaryota</taxon>
        <taxon>Fungi</taxon>
        <taxon>Dikarya</taxon>
        <taxon>Ascomycota</taxon>
        <taxon>Pezizomycotina</taxon>
        <taxon>Eurotiomycetes</taxon>
        <taxon>Eurotiomycetidae</taxon>
        <taxon>Eurotiales</taxon>
        <taxon>Aspergillaceae</taxon>
        <taxon>Aspergillus</taxon>
        <taxon>Aspergillus subgen. Circumdati</taxon>
    </lineage>
</organism>
<dbReference type="InterPro" id="IPR036291">
    <property type="entry name" value="NAD(P)-bd_dom_sf"/>
</dbReference>
<dbReference type="PRINTS" id="PR00081">
    <property type="entry name" value="GDHRDH"/>
</dbReference>
<dbReference type="InterPro" id="IPR002347">
    <property type="entry name" value="SDR_fam"/>
</dbReference>
<dbReference type="OrthoDB" id="1274115at2759"/>
<dbReference type="NCBIfam" id="NF006114">
    <property type="entry name" value="PRK08263.1"/>
    <property type="match status" value="1"/>
</dbReference>
<dbReference type="GO" id="GO:0016491">
    <property type="term" value="F:oxidoreductase activity"/>
    <property type="evidence" value="ECO:0007669"/>
    <property type="project" value="UniProtKB-KW"/>
</dbReference>
<dbReference type="Pfam" id="PF00106">
    <property type="entry name" value="adh_short"/>
    <property type="match status" value="1"/>
</dbReference>
<dbReference type="Proteomes" id="UP000327118">
    <property type="component" value="Unassembled WGS sequence"/>
</dbReference>
<dbReference type="PRINTS" id="PR00080">
    <property type="entry name" value="SDRFAMILY"/>
</dbReference>
<gene>
    <name evidence="4" type="ORF">BDV28DRAFT_145250</name>
</gene>
<comment type="similarity">
    <text evidence="1 3">Belongs to the short-chain dehydrogenases/reductases (SDR) family.</text>
</comment>